<dbReference type="Gene3D" id="3.30.43.10">
    <property type="entry name" value="Uridine Diphospho-n-acetylenolpyruvylglucosamine Reductase, domain 2"/>
    <property type="match status" value="1"/>
</dbReference>
<evidence type="ECO:0000313" key="8">
    <source>
        <dbReference type="EMBL" id="WOG84342.1"/>
    </source>
</evidence>
<organism evidence="8 9">
    <name type="scientific">Daucus carota subsp. sativus</name>
    <name type="common">Carrot</name>
    <dbReference type="NCBI Taxonomy" id="79200"/>
    <lineage>
        <taxon>Eukaryota</taxon>
        <taxon>Viridiplantae</taxon>
        <taxon>Streptophyta</taxon>
        <taxon>Embryophyta</taxon>
        <taxon>Tracheophyta</taxon>
        <taxon>Spermatophyta</taxon>
        <taxon>Magnoliopsida</taxon>
        <taxon>eudicotyledons</taxon>
        <taxon>Gunneridae</taxon>
        <taxon>Pentapetalae</taxon>
        <taxon>asterids</taxon>
        <taxon>campanulids</taxon>
        <taxon>Apiales</taxon>
        <taxon>Apiaceae</taxon>
        <taxon>Apioideae</taxon>
        <taxon>Scandiceae</taxon>
        <taxon>Daucinae</taxon>
        <taxon>Daucus</taxon>
        <taxon>Daucus sect. Daucus</taxon>
    </lineage>
</organism>
<dbReference type="FunFam" id="3.30.43.10:FF:000004">
    <property type="entry name" value="Berberine bridge enzyme-like 15"/>
    <property type="match status" value="1"/>
</dbReference>
<evidence type="ECO:0000256" key="5">
    <source>
        <dbReference type="ARBA" id="ARBA00022827"/>
    </source>
</evidence>
<keyword evidence="9" id="KW-1185">Reference proteome</keyword>
<evidence type="ECO:0000256" key="6">
    <source>
        <dbReference type="ARBA" id="ARBA00023157"/>
    </source>
</evidence>
<keyword evidence="7" id="KW-0325">Glycoprotein</keyword>
<dbReference type="InterPro" id="IPR016166">
    <property type="entry name" value="FAD-bd_PCMH"/>
</dbReference>
<dbReference type="InterPro" id="IPR012951">
    <property type="entry name" value="BBE"/>
</dbReference>
<dbReference type="InterPro" id="IPR006094">
    <property type="entry name" value="Oxid_FAD_bind_N"/>
</dbReference>
<evidence type="ECO:0000256" key="1">
    <source>
        <dbReference type="ARBA" id="ARBA00001974"/>
    </source>
</evidence>
<dbReference type="GO" id="GO:0016491">
    <property type="term" value="F:oxidoreductase activity"/>
    <property type="evidence" value="ECO:0007669"/>
    <property type="project" value="InterPro"/>
</dbReference>
<dbReference type="Proteomes" id="UP000077755">
    <property type="component" value="Chromosome 1"/>
</dbReference>
<proteinExistence type="inferred from homology"/>
<dbReference type="KEGG" id="dcr:108212320"/>
<dbReference type="Gene3D" id="3.40.462.20">
    <property type="match status" value="1"/>
</dbReference>
<dbReference type="PANTHER" id="PTHR32448">
    <property type="entry name" value="OS08G0158400 PROTEIN"/>
    <property type="match status" value="1"/>
</dbReference>
<dbReference type="PROSITE" id="PS51387">
    <property type="entry name" value="FAD_PCMH"/>
    <property type="match status" value="1"/>
</dbReference>
<comment type="cofactor">
    <cofactor evidence="1">
        <name>FAD</name>
        <dbReference type="ChEBI" id="CHEBI:57692"/>
    </cofactor>
</comment>
<dbReference type="GO" id="GO:0071949">
    <property type="term" value="F:FAD binding"/>
    <property type="evidence" value="ECO:0007669"/>
    <property type="project" value="InterPro"/>
</dbReference>
<dbReference type="Pfam" id="PF08031">
    <property type="entry name" value="BBE"/>
    <property type="match status" value="1"/>
</dbReference>
<dbReference type="SUPFAM" id="SSF56176">
    <property type="entry name" value="FAD-binding/transporter-associated domain-like"/>
    <property type="match status" value="1"/>
</dbReference>
<dbReference type="OrthoDB" id="415825at2759"/>
<evidence type="ECO:0000256" key="2">
    <source>
        <dbReference type="ARBA" id="ARBA00005466"/>
    </source>
</evidence>
<dbReference type="InterPro" id="IPR036318">
    <property type="entry name" value="FAD-bd_PCMH-like_sf"/>
</dbReference>
<dbReference type="Gene3D" id="3.30.465.10">
    <property type="match status" value="1"/>
</dbReference>
<reference evidence="8" key="2">
    <citation type="submission" date="2022-03" db="EMBL/GenBank/DDBJ databases">
        <title>Draft title - Genomic analysis of global carrot germplasm unveils the trajectory of domestication and the origin of high carotenoid orange carrot.</title>
        <authorList>
            <person name="Iorizzo M."/>
            <person name="Ellison S."/>
            <person name="Senalik D."/>
            <person name="Macko-Podgorni A."/>
            <person name="Grzebelus D."/>
            <person name="Bostan H."/>
            <person name="Rolling W."/>
            <person name="Curaba J."/>
            <person name="Simon P."/>
        </authorList>
    </citation>
    <scope>NUCLEOTIDE SEQUENCE</scope>
    <source>
        <tissue evidence="8">Leaf</tissue>
    </source>
</reference>
<keyword evidence="6" id="KW-1015">Disulfide bond</keyword>
<dbReference type="AlphaFoldDB" id="A0A166I237"/>
<gene>
    <name evidence="8" type="ORF">DCAR_0103525</name>
</gene>
<name>A0A166I237_DAUCS</name>
<sequence>MATSSILCSFILLIVFSSFSLQTSASFSRQTSGDSAQRFVQCLTRYAKNSESITQVVFTPANASYNPILQLNLQNLRFNTSGTRKPLAIVTPVEDTQVQAVIYCARKNSMNVRTRGGGHDFEGVSYTADVPFVLLDMINYNRVNIDLKTSTAWVQSGISLGEFYYKISQTSDVLAFPAGLVSTVGLTGLLGGGGYGMMKRKYALAADNTLDARIVDYNGKILDRKSMGEDLFWAIRGGDPASFCVILELKLQLVPVPKLVTYFAVQRTLEQNGSALFQKWQSTAVNVFPRDLDVRVVVDTITSNSSAREDKKTVRFIFQSLYLGKIDTLLPIMKEYFPELGLVREDCVETSWIKTAPMFSFFPVGTDPKILLNKTAPTRNPVKIKSSFTTQPISLEGLNGIWDLWLKQPVQTTLIQYTPFGGKMNEFAESALPFPHRPGVLYMINIAVTLNQNAEATLQWINDLFKYYTPYVTKNPRTSYVNYRDADLGTGSKTYQEASIWGRKYYKNNFDRLVKIKSVVDPQNFFNHKQSIPLLM</sequence>
<comment type="similarity">
    <text evidence="2">Belongs to the oxygen-dependent FAD-linked oxidoreductase family.</text>
</comment>
<dbReference type="InterPro" id="IPR016167">
    <property type="entry name" value="FAD-bd_PCMH_sub1"/>
</dbReference>
<evidence type="ECO:0000256" key="4">
    <source>
        <dbReference type="ARBA" id="ARBA00022729"/>
    </source>
</evidence>
<keyword evidence="3" id="KW-0285">Flavoprotein</keyword>
<protein>
    <submittedName>
        <fullName evidence="8">Uncharacterized protein</fullName>
    </submittedName>
</protein>
<keyword evidence="5" id="KW-0274">FAD</keyword>
<keyword evidence="4" id="KW-0732">Signal</keyword>
<dbReference type="OMA" id="LYMINIA"/>
<dbReference type="InterPro" id="IPR016169">
    <property type="entry name" value="FAD-bd_PCMH_sub2"/>
</dbReference>
<evidence type="ECO:0000256" key="3">
    <source>
        <dbReference type="ARBA" id="ARBA00022630"/>
    </source>
</evidence>
<reference evidence="8" key="1">
    <citation type="journal article" date="2016" name="Nat. Genet.">
        <title>A high-quality carrot genome assembly provides new insights into carotenoid accumulation and asterid genome evolution.</title>
        <authorList>
            <person name="Iorizzo M."/>
            <person name="Ellison S."/>
            <person name="Senalik D."/>
            <person name="Zeng P."/>
            <person name="Satapoomin P."/>
            <person name="Huang J."/>
            <person name="Bowman M."/>
            <person name="Iovene M."/>
            <person name="Sanseverino W."/>
            <person name="Cavagnaro P."/>
            <person name="Yildiz M."/>
            <person name="Macko-Podgorni A."/>
            <person name="Moranska E."/>
            <person name="Grzebelus E."/>
            <person name="Grzebelus D."/>
            <person name="Ashrafi H."/>
            <person name="Zheng Z."/>
            <person name="Cheng S."/>
            <person name="Spooner D."/>
            <person name="Van Deynze A."/>
            <person name="Simon P."/>
        </authorList>
    </citation>
    <scope>NUCLEOTIDE SEQUENCE</scope>
    <source>
        <tissue evidence="8">Leaf</tissue>
    </source>
</reference>
<evidence type="ECO:0000313" key="9">
    <source>
        <dbReference type="Proteomes" id="UP000077755"/>
    </source>
</evidence>
<evidence type="ECO:0000256" key="7">
    <source>
        <dbReference type="ARBA" id="ARBA00023180"/>
    </source>
</evidence>
<dbReference type="Gramene" id="KZN10664">
    <property type="protein sequence ID" value="KZN10664"/>
    <property type="gene ID" value="DCAR_003320"/>
</dbReference>
<accession>A0A166I237</accession>
<dbReference type="EMBL" id="CP093343">
    <property type="protein sequence ID" value="WOG84342.1"/>
    <property type="molecule type" value="Genomic_DNA"/>
</dbReference>
<dbReference type="Pfam" id="PF01565">
    <property type="entry name" value="FAD_binding_4"/>
    <property type="match status" value="1"/>
</dbReference>